<comment type="caution">
    <text evidence="8">Lacks conserved residue(s) required for the propagation of feature annotation.</text>
</comment>
<dbReference type="CDD" id="cd22534">
    <property type="entry name" value="KH-II_Era"/>
    <property type="match status" value="1"/>
</dbReference>
<evidence type="ECO:0000256" key="5">
    <source>
        <dbReference type="ARBA" id="ARBA00022884"/>
    </source>
</evidence>
<gene>
    <name evidence="8" type="primary">era</name>
    <name evidence="11" type="ORF">B9N49_04190</name>
</gene>
<dbReference type="InterPro" id="IPR005662">
    <property type="entry name" value="GTPase_Era-like"/>
</dbReference>
<protein>
    <recommendedName>
        <fullName evidence="2 8">GTPase Era</fullName>
    </recommendedName>
</protein>
<dbReference type="InterPro" id="IPR027417">
    <property type="entry name" value="P-loop_NTPase"/>
</dbReference>
<dbReference type="NCBIfam" id="TIGR00231">
    <property type="entry name" value="small_GTP"/>
    <property type="match status" value="1"/>
</dbReference>
<comment type="subunit">
    <text evidence="8">Monomer.</text>
</comment>
<dbReference type="InterPro" id="IPR006073">
    <property type="entry name" value="GTP-bd"/>
</dbReference>
<dbReference type="NCBIfam" id="NF000908">
    <property type="entry name" value="PRK00089.1"/>
    <property type="match status" value="1"/>
</dbReference>
<dbReference type="CDD" id="cd04163">
    <property type="entry name" value="Era"/>
    <property type="match status" value="1"/>
</dbReference>
<dbReference type="FunFam" id="3.40.50.300:FF:000094">
    <property type="entry name" value="GTPase Era"/>
    <property type="match status" value="1"/>
</dbReference>
<evidence type="ECO:0000313" key="12">
    <source>
        <dbReference type="Proteomes" id="UP000215413"/>
    </source>
</evidence>
<dbReference type="PROSITE" id="PS50823">
    <property type="entry name" value="KH_TYPE_2"/>
    <property type="match status" value="1"/>
</dbReference>
<evidence type="ECO:0000256" key="6">
    <source>
        <dbReference type="ARBA" id="ARBA00023134"/>
    </source>
</evidence>
<feature type="region of interest" description="G2" evidence="9">
    <location>
        <begin position="37"/>
        <end position="41"/>
    </location>
</feature>
<keyword evidence="6 8" id="KW-0342">GTP-binding</keyword>
<feature type="region of interest" description="G5" evidence="9">
    <location>
        <begin position="149"/>
        <end position="151"/>
    </location>
</feature>
<keyword evidence="5 8" id="KW-0694">RNA-binding</keyword>
<evidence type="ECO:0000313" key="11">
    <source>
        <dbReference type="EMBL" id="OXZ27534.1"/>
    </source>
</evidence>
<keyword evidence="8" id="KW-0963">Cytoplasm</keyword>
<comment type="subcellular location">
    <subcellularLocation>
        <location evidence="8">Cytoplasm</location>
    </subcellularLocation>
    <subcellularLocation>
        <location evidence="8">Cell membrane</location>
        <topology evidence="8">Peripheral membrane protein</topology>
    </subcellularLocation>
</comment>
<keyword evidence="8" id="KW-0699">rRNA-binding</keyword>
<name>A0A233V8T6_FINMA</name>
<keyword evidence="7 8" id="KW-0472">Membrane</keyword>
<dbReference type="GO" id="GO:0000028">
    <property type="term" value="P:ribosomal small subunit assembly"/>
    <property type="evidence" value="ECO:0007669"/>
    <property type="project" value="TreeGrafter"/>
</dbReference>
<dbReference type="Pfam" id="PF01926">
    <property type="entry name" value="MMR_HSR1"/>
    <property type="match status" value="1"/>
</dbReference>
<dbReference type="PANTHER" id="PTHR42698">
    <property type="entry name" value="GTPASE ERA"/>
    <property type="match status" value="1"/>
</dbReference>
<feature type="binding site" evidence="8">
    <location>
        <begin position="58"/>
        <end position="62"/>
    </location>
    <ligand>
        <name>GTP</name>
        <dbReference type="ChEBI" id="CHEBI:37565"/>
    </ligand>
</feature>
<feature type="binding site" evidence="8">
    <location>
        <begin position="120"/>
        <end position="123"/>
    </location>
    <ligand>
        <name>GTP</name>
        <dbReference type="ChEBI" id="CHEBI:37565"/>
    </ligand>
</feature>
<comment type="similarity">
    <text evidence="1 8 9 10">Belongs to the TRAFAC class TrmE-Era-EngA-EngB-Septin-like GTPase superfamily. Era GTPase family.</text>
</comment>
<evidence type="ECO:0000256" key="9">
    <source>
        <dbReference type="PROSITE-ProRule" id="PRU01050"/>
    </source>
</evidence>
<dbReference type="GO" id="GO:0005886">
    <property type="term" value="C:plasma membrane"/>
    <property type="evidence" value="ECO:0007669"/>
    <property type="project" value="UniProtKB-SubCell"/>
</dbReference>
<keyword evidence="8" id="KW-1003">Cell membrane</keyword>
<evidence type="ECO:0000256" key="10">
    <source>
        <dbReference type="RuleBase" id="RU003761"/>
    </source>
</evidence>
<dbReference type="PANTHER" id="PTHR42698:SF1">
    <property type="entry name" value="GTPASE ERA, MITOCHONDRIAL"/>
    <property type="match status" value="1"/>
</dbReference>
<dbReference type="InterPro" id="IPR030388">
    <property type="entry name" value="G_ERA_dom"/>
</dbReference>
<dbReference type="EMBL" id="NDYC01000019">
    <property type="protein sequence ID" value="OXZ27534.1"/>
    <property type="molecule type" value="Genomic_DNA"/>
</dbReference>
<dbReference type="InterPro" id="IPR005225">
    <property type="entry name" value="Small_GTP-bd"/>
</dbReference>
<keyword evidence="3 8" id="KW-0690">Ribosome biogenesis</keyword>
<dbReference type="FunFam" id="3.30.300.20:FF:000003">
    <property type="entry name" value="GTPase Era"/>
    <property type="match status" value="1"/>
</dbReference>
<dbReference type="InterPro" id="IPR015946">
    <property type="entry name" value="KH_dom-like_a/b"/>
</dbReference>
<dbReference type="InterPro" id="IPR009019">
    <property type="entry name" value="KH_sf_prok-type"/>
</dbReference>
<accession>A0A233V8T6</accession>
<evidence type="ECO:0000256" key="8">
    <source>
        <dbReference type="HAMAP-Rule" id="MF_00367"/>
    </source>
</evidence>
<dbReference type="RefSeq" id="WP_094205655.1">
    <property type="nucleotide sequence ID" value="NZ_CACRTP010000014.1"/>
</dbReference>
<dbReference type="InterPro" id="IPR004044">
    <property type="entry name" value="KH_dom_type_2"/>
</dbReference>
<dbReference type="NCBIfam" id="TIGR00436">
    <property type="entry name" value="era"/>
    <property type="match status" value="1"/>
</dbReference>
<dbReference type="SUPFAM" id="SSF54814">
    <property type="entry name" value="Prokaryotic type KH domain (KH-domain type II)"/>
    <property type="match status" value="1"/>
</dbReference>
<comment type="function">
    <text evidence="8">An essential GTPase that binds both GDP and GTP, with rapid nucleotide exchange. Plays a role in 16S rRNA processing and 30S ribosomal subunit biogenesis and possibly also in cell cycle regulation and energy metabolism.</text>
</comment>
<dbReference type="Pfam" id="PF07650">
    <property type="entry name" value="KH_2"/>
    <property type="match status" value="1"/>
</dbReference>
<comment type="caution">
    <text evidence="11">The sequence shown here is derived from an EMBL/GenBank/DDBJ whole genome shotgun (WGS) entry which is preliminary data.</text>
</comment>
<dbReference type="SUPFAM" id="SSF52540">
    <property type="entry name" value="P-loop containing nucleoside triphosphate hydrolases"/>
    <property type="match status" value="1"/>
</dbReference>
<dbReference type="GO" id="GO:0005829">
    <property type="term" value="C:cytosol"/>
    <property type="evidence" value="ECO:0007669"/>
    <property type="project" value="TreeGrafter"/>
</dbReference>
<dbReference type="GO" id="GO:0005525">
    <property type="term" value="F:GTP binding"/>
    <property type="evidence" value="ECO:0007669"/>
    <property type="project" value="UniProtKB-UniRule"/>
</dbReference>
<evidence type="ECO:0000256" key="2">
    <source>
        <dbReference type="ARBA" id="ARBA00020484"/>
    </source>
</evidence>
<dbReference type="AlphaFoldDB" id="A0A233V8T6"/>
<evidence type="ECO:0000256" key="3">
    <source>
        <dbReference type="ARBA" id="ARBA00022517"/>
    </source>
</evidence>
<dbReference type="HAMAP" id="MF_00367">
    <property type="entry name" value="GTPase_Era"/>
    <property type="match status" value="1"/>
</dbReference>
<sequence length="294" mass="33386">MFKSGFVSVIGRSNVGKSTLLNRILGEKLTIISDKPQTTRNKIQLIYTDENMQAIFLDTPGIQTPKNKLGDYMLKVSMSTLNEVDVITYIVDTTEEIGKLDSEIIKKLKLVNTKIILLINKTDKISSDNVNEIVEMYSKVGIFEEIIPISALNGDNVEGYLTSLKNNLPEGPMYYDKDSVTDQPIRQIVQELIREKALINLSDELPHGIAITIEKFKERQDKNLIDIDATIIVEKKSHKGMVIGKKGSMIKKIGTDARIDIEQLLDAKVNLKLWVKIDEEWRNKDSRLRYLGYN</sequence>
<organism evidence="11 12">
    <name type="scientific">Finegoldia magna</name>
    <name type="common">Peptostreptococcus magnus</name>
    <dbReference type="NCBI Taxonomy" id="1260"/>
    <lineage>
        <taxon>Bacteria</taxon>
        <taxon>Bacillati</taxon>
        <taxon>Bacillota</taxon>
        <taxon>Tissierellia</taxon>
        <taxon>Tissierellales</taxon>
        <taxon>Peptoniphilaceae</taxon>
        <taxon>Finegoldia</taxon>
    </lineage>
</organism>
<dbReference type="Gene3D" id="3.40.50.300">
    <property type="entry name" value="P-loop containing nucleotide triphosphate hydrolases"/>
    <property type="match status" value="1"/>
</dbReference>
<dbReference type="GO" id="GO:0003924">
    <property type="term" value="F:GTPase activity"/>
    <property type="evidence" value="ECO:0007669"/>
    <property type="project" value="UniProtKB-UniRule"/>
</dbReference>
<dbReference type="PROSITE" id="PS51713">
    <property type="entry name" value="G_ERA"/>
    <property type="match status" value="1"/>
</dbReference>
<dbReference type="GO" id="GO:0043024">
    <property type="term" value="F:ribosomal small subunit binding"/>
    <property type="evidence" value="ECO:0007669"/>
    <property type="project" value="TreeGrafter"/>
</dbReference>
<dbReference type="Gene3D" id="3.30.300.20">
    <property type="match status" value="1"/>
</dbReference>
<evidence type="ECO:0000256" key="7">
    <source>
        <dbReference type="ARBA" id="ARBA00023136"/>
    </source>
</evidence>
<dbReference type="GO" id="GO:0070181">
    <property type="term" value="F:small ribosomal subunit rRNA binding"/>
    <property type="evidence" value="ECO:0007669"/>
    <property type="project" value="UniProtKB-UniRule"/>
</dbReference>
<dbReference type="Proteomes" id="UP000215413">
    <property type="component" value="Unassembled WGS sequence"/>
</dbReference>
<feature type="region of interest" description="G3" evidence="9">
    <location>
        <begin position="58"/>
        <end position="61"/>
    </location>
</feature>
<evidence type="ECO:0000256" key="4">
    <source>
        <dbReference type="ARBA" id="ARBA00022741"/>
    </source>
</evidence>
<reference evidence="12" key="1">
    <citation type="submission" date="2017-04" db="EMBL/GenBank/DDBJ databases">
        <title>Finegoldia magna isolated from orthopedic joint implant-associated infections.</title>
        <authorList>
            <person name="Bjorklund S."/>
            <person name="Bruggemann H."/>
            <person name="Jensen A."/>
            <person name="Hellmark B."/>
            <person name="Soderquist B."/>
        </authorList>
    </citation>
    <scope>NUCLEOTIDE SEQUENCE [LARGE SCALE GENOMIC DNA]</scope>
    <source>
        <strain evidence="12">CCUG 54800</strain>
    </source>
</reference>
<feature type="region of interest" description="G4" evidence="9">
    <location>
        <begin position="120"/>
        <end position="123"/>
    </location>
</feature>
<proteinExistence type="inferred from homology"/>
<evidence type="ECO:0000256" key="1">
    <source>
        <dbReference type="ARBA" id="ARBA00007921"/>
    </source>
</evidence>
<feature type="region of interest" description="G1" evidence="9">
    <location>
        <begin position="11"/>
        <end position="18"/>
    </location>
</feature>
<keyword evidence="4 8" id="KW-0547">Nucleotide-binding</keyword>